<keyword evidence="1" id="KW-0812">Transmembrane</keyword>
<dbReference type="AlphaFoldDB" id="A0A1J7J4B4"/>
<dbReference type="PANTHER" id="PTHR42044">
    <property type="entry name" value="DUF676 DOMAIN-CONTAINING PROTEIN-RELATED"/>
    <property type="match status" value="1"/>
</dbReference>
<protein>
    <submittedName>
        <fullName evidence="2">Uncharacterized protein</fullName>
    </submittedName>
</protein>
<name>A0A1J7J4B4_9PEZI</name>
<dbReference type="InParanoid" id="A0A1J7J4B4"/>
<keyword evidence="1" id="KW-1133">Transmembrane helix</keyword>
<accession>A0A1J7J4B4</accession>
<dbReference type="OrthoDB" id="202545at2759"/>
<feature type="transmembrane region" description="Helical" evidence="1">
    <location>
        <begin position="39"/>
        <end position="58"/>
    </location>
</feature>
<dbReference type="PANTHER" id="PTHR42044:SF2">
    <property type="entry name" value="DUF676 DOMAIN-CONTAINING PROTEIN"/>
    <property type="match status" value="1"/>
</dbReference>
<proteinExistence type="predicted"/>
<sequence length="531" mass="57354">MTAPSSPLAYIPPLIDGACGTVLRAEQPTMSLLRDDARVMMGMMTTMFTALWTELMCHARRMSWADMGDVLIHVGLAVMELHMVVAAVPLFLIMPGAVSALWCTACAMMIMGFARILNGKSRVIRCMAGSDGWMMGQEAEDEKWIYVGGMELSSRHLATMTLPSLSKLFSRSFIAIPMRTYGLPLDLLSALTQRNTHLPSDTTRILYTQLRSSLLDSSINRVVILSHNLGSLPVSKALSQLLSDLPADKLSKLEVYTFGAATSEFVLPTGEAPMSAPSSPSLTNGHHQQQPILERRPHRLPHVEHYALTSDPFAHIGVLRAAKETLETRFCGGVFVMAPPTLTTAATARTATTTSANTSQKAVAAKATLSARATVSATGLSLHTYLTALFPTQMTSSRHTPSVLDEVMLIDRDVAEKREFAAMSNFAALRSSAGGSPKDGKKERLSWTGLGATAGQKRDGSMSKVVMDGVAGLEMARKGCKDCDGHRGREVSWLVRYVNVGCVENGGFKVEGGRMDDGGMNGMVNGDHRME</sequence>
<evidence type="ECO:0000256" key="1">
    <source>
        <dbReference type="SAM" id="Phobius"/>
    </source>
</evidence>
<evidence type="ECO:0000313" key="2">
    <source>
        <dbReference type="EMBL" id="OIW24656.1"/>
    </source>
</evidence>
<organism evidence="2 3">
    <name type="scientific">Coniochaeta ligniaria NRRL 30616</name>
    <dbReference type="NCBI Taxonomy" id="1408157"/>
    <lineage>
        <taxon>Eukaryota</taxon>
        <taxon>Fungi</taxon>
        <taxon>Dikarya</taxon>
        <taxon>Ascomycota</taxon>
        <taxon>Pezizomycotina</taxon>
        <taxon>Sordariomycetes</taxon>
        <taxon>Sordariomycetidae</taxon>
        <taxon>Coniochaetales</taxon>
        <taxon>Coniochaetaceae</taxon>
        <taxon>Coniochaeta</taxon>
    </lineage>
</organism>
<feature type="transmembrane region" description="Helical" evidence="1">
    <location>
        <begin position="70"/>
        <end position="93"/>
    </location>
</feature>
<dbReference type="EMBL" id="KV875103">
    <property type="protein sequence ID" value="OIW24656.1"/>
    <property type="molecule type" value="Genomic_DNA"/>
</dbReference>
<gene>
    <name evidence="2" type="ORF">CONLIGDRAFT_636786</name>
</gene>
<dbReference type="STRING" id="1408157.A0A1J7J4B4"/>
<dbReference type="Proteomes" id="UP000182658">
    <property type="component" value="Unassembled WGS sequence"/>
</dbReference>
<reference evidence="2 3" key="1">
    <citation type="submission" date="2016-10" db="EMBL/GenBank/DDBJ databases">
        <title>Draft genome sequence of Coniochaeta ligniaria NRRL30616, a lignocellulolytic fungus for bioabatement of inhibitors in plant biomass hydrolysates.</title>
        <authorList>
            <consortium name="DOE Joint Genome Institute"/>
            <person name="Jimenez D.J."/>
            <person name="Hector R.E."/>
            <person name="Riley R."/>
            <person name="Sun H."/>
            <person name="Grigoriev I.V."/>
            <person name="Van Elsas J.D."/>
            <person name="Nichols N.N."/>
        </authorList>
    </citation>
    <scope>NUCLEOTIDE SEQUENCE [LARGE SCALE GENOMIC DNA]</scope>
    <source>
        <strain evidence="2 3">NRRL 30616</strain>
    </source>
</reference>
<keyword evidence="1" id="KW-0472">Membrane</keyword>
<feature type="transmembrane region" description="Helical" evidence="1">
    <location>
        <begin position="99"/>
        <end position="117"/>
    </location>
</feature>
<keyword evidence="3" id="KW-1185">Reference proteome</keyword>
<evidence type="ECO:0000313" key="3">
    <source>
        <dbReference type="Proteomes" id="UP000182658"/>
    </source>
</evidence>